<comment type="caution">
    <text evidence="2">The sequence shown here is derived from an EMBL/GenBank/DDBJ whole genome shotgun (WGS) entry which is preliminary data.</text>
</comment>
<gene>
    <name evidence="2" type="ORF">GCM10010358_80340</name>
</gene>
<evidence type="ECO:0000256" key="1">
    <source>
        <dbReference type="SAM" id="MobiDB-lite"/>
    </source>
</evidence>
<dbReference type="EMBL" id="BMVU01000110">
    <property type="protein sequence ID" value="GGY16636.1"/>
    <property type="molecule type" value="Genomic_DNA"/>
</dbReference>
<name>A0A918P3U8_9ACTN</name>
<protein>
    <submittedName>
        <fullName evidence="2">Uncharacterized protein</fullName>
    </submittedName>
</protein>
<dbReference type="AlphaFoldDB" id="A0A918P3U8"/>
<dbReference type="RefSeq" id="WP_190195194.1">
    <property type="nucleotide sequence ID" value="NZ_BMVU01000110.1"/>
</dbReference>
<evidence type="ECO:0000313" key="2">
    <source>
        <dbReference type="EMBL" id="GGY16636.1"/>
    </source>
</evidence>
<reference evidence="2" key="1">
    <citation type="journal article" date="2014" name="Int. J. Syst. Evol. Microbiol.">
        <title>Complete genome sequence of Corynebacterium casei LMG S-19264T (=DSM 44701T), isolated from a smear-ripened cheese.</title>
        <authorList>
            <consortium name="US DOE Joint Genome Institute (JGI-PGF)"/>
            <person name="Walter F."/>
            <person name="Albersmeier A."/>
            <person name="Kalinowski J."/>
            <person name="Ruckert C."/>
        </authorList>
    </citation>
    <scope>NUCLEOTIDE SEQUENCE</scope>
    <source>
        <strain evidence="2">JCM 4790</strain>
    </source>
</reference>
<feature type="region of interest" description="Disordered" evidence="1">
    <location>
        <begin position="126"/>
        <end position="161"/>
    </location>
</feature>
<proteinExistence type="predicted"/>
<organism evidence="2 3">
    <name type="scientific">Streptomyces minutiscleroticus</name>
    <dbReference type="NCBI Taxonomy" id="68238"/>
    <lineage>
        <taxon>Bacteria</taxon>
        <taxon>Bacillati</taxon>
        <taxon>Actinomycetota</taxon>
        <taxon>Actinomycetes</taxon>
        <taxon>Kitasatosporales</taxon>
        <taxon>Streptomycetaceae</taxon>
        <taxon>Streptomyces</taxon>
    </lineage>
</organism>
<dbReference type="Proteomes" id="UP000619244">
    <property type="component" value="Unassembled WGS sequence"/>
</dbReference>
<keyword evidence="3" id="KW-1185">Reference proteome</keyword>
<feature type="compositionally biased region" description="Low complexity" evidence="1">
    <location>
        <begin position="140"/>
        <end position="154"/>
    </location>
</feature>
<reference evidence="2" key="2">
    <citation type="submission" date="2020-09" db="EMBL/GenBank/DDBJ databases">
        <authorList>
            <person name="Sun Q."/>
            <person name="Ohkuma M."/>
        </authorList>
    </citation>
    <scope>NUCLEOTIDE SEQUENCE</scope>
    <source>
        <strain evidence="2">JCM 4790</strain>
    </source>
</reference>
<accession>A0A918P3U8</accession>
<sequence>MELLLVGALAFVLPGLFARGPPLIVPTALVIATAAANGATGGKGRFSVLRSRLFLRTGRIPYCRYLTHHPLIEVASFLLDGRKFVPAARLESVVAPFALTELTSWLLRTAVINLVSGRWMRPRAATTVPEPSAATPVGTSEAASAPAAAEAVAPKQQEPTS</sequence>
<evidence type="ECO:0000313" key="3">
    <source>
        <dbReference type="Proteomes" id="UP000619244"/>
    </source>
</evidence>